<evidence type="ECO:0000256" key="1">
    <source>
        <dbReference type="ARBA" id="ARBA00009191"/>
    </source>
</evidence>
<evidence type="ECO:0000256" key="2">
    <source>
        <dbReference type="ARBA" id="ARBA00022553"/>
    </source>
</evidence>
<sequence>MCILMTALIKLILASIPLIFIGFIIQWYMNTSTDLGAYQVTPSVELDNRLIANKNYGKLQKFDLANYSGPESFVYHGGSLYTSVIQGEILRITDSGIYTHAKLGLRNCVGFHECGRPLGLKLFNNSEYILVTDAYLGVYSASVEDGSVKKLFPMDARFSVTFFDDAVILPNGSLIITEASTKYFLEQLWSALLEGAPSGRLTMVDTKTGEYSHILGDLRFPNGIVLHNDGKSILFVETMKLRVLRLSLDSGKVTVFADGLPGFPDNIKSSPRGGYWVPLSNLRDEPLSAFLLKYLPSFPRIRQLISGFISIFPFKITPNGKSSMLIRLDENGKIIEILNDFQNELPNACEVLEHDNTLYIGSYYLSYFGKLERLSN</sequence>
<dbReference type="AlphaFoldDB" id="Q5DGH7"/>
<reference evidence="6" key="2">
    <citation type="journal article" date="2006" name="PLoS Pathog.">
        <title>New perspectives on host-parasite interplay by comparative transcriptomic and proteomic analyses of Schistosoma japonicum.</title>
        <authorList>
            <person name="Liu F."/>
            <person name="Lu J."/>
            <person name="Hu W."/>
            <person name="Wang S.Y."/>
            <person name="Cui S.J."/>
            <person name="Chi M."/>
            <person name="Yan Q."/>
            <person name="Wang X.R."/>
            <person name="Song H.D."/>
            <person name="Xu X.N."/>
            <person name="Wang J.J."/>
            <person name="Zhang X.L."/>
            <person name="Zhang X."/>
            <person name="Wang Z.Q."/>
            <person name="Xue C.L."/>
            <person name="Brindley P.J."/>
            <person name="McManus D.P."/>
            <person name="Yang P.Y."/>
            <person name="Feng Z."/>
            <person name="Chen Z."/>
            <person name="Han Z.G."/>
        </authorList>
    </citation>
    <scope>NUCLEOTIDE SEQUENCE</scope>
</reference>
<comment type="similarity">
    <text evidence="1">Belongs to the strictosidine synthase family.</text>
</comment>
<dbReference type="SUPFAM" id="SSF63829">
    <property type="entry name" value="Calcium-dependent phosphotriesterase"/>
    <property type="match status" value="1"/>
</dbReference>
<dbReference type="Gene3D" id="2.120.10.30">
    <property type="entry name" value="TolB, C-terminal domain"/>
    <property type="match status" value="1"/>
</dbReference>
<name>Q5DGH7_SCHJA</name>
<evidence type="ECO:0000313" key="6">
    <source>
        <dbReference type="EMBL" id="AAW25079.1"/>
    </source>
</evidence>
<dbReference type="InterPro" id="IPR011042">
    <property type="entry name" value="6-blade_b-propeller_TolB-like"/>
</dbReference>
<dbReference type="InterPro" id="IPR018119">
    <property type="entry name" value="Strictosidine_synth_cons-reg"/>
</dbReference>
<dbReference type="GO" id="GO:0012505">
    <property type="term" value="C:endomembrane system"/>
    <property type="evidence" value="ECO:0007669"/>
    <property type="project" value="TreeGrafter"/>
</dbReference>
<keyword evidence="4" id="KW-0472">Membrane</keyword>
<evidence type="ECO:0000259" key="5">
    <source>
        <dbReference type="Pfam" id="PF03088"/>
    </source>
</evidence>
<feature type="transmembrane region" description="Helical" evidence="4">
    <location>
        <begin position="7"/>
        <end position="29"/>
    </location>
</feature>
<keyword evidence="3" id="KW-0325">Glycoprotein</keyword>
<evidence type="ECO:0000256" key="3">
    <source>
        <dbReference type="ARBA" id="ARBA00023180"/>
    </source>
</evidence>
<accession>Q5DGH7</accession>
<keyword evidence="4" id="KW-0812">Transmembrane</keyword>
<feature type="domain" description="Strictosidine synthase conserved region" evidence="5">
    <location>
        <begin position="168"/>
        <end position="245"/>
    </location>
</feature>
<protein>
    <submittedName>
        <fullName evidence="6">SJCHGC09501 protein</fullName>
    </submittedName>
</protein>
<dbReference type="PANTHER" id="PTHR10426">
    <property type="entry name" value="STRICTOSIDINE SYNTHASE-RELATED"/>
    <property type="match status" value="1"/>
</dbReference>
<dbReference type="GO" id="GO:0016787">
    <property type="term" value="F:hydrolase activity"/>
    <property type="evidence" value="ECO:0007669"/>
    <property type="project" value="TreeGrafter"/>
</dbReference>
<dbReference type="EMBL" id="AY813347">
    <property type="protein sequence ID" value="AAW25079.1"/>
    <property type="molecule type" value="mRNA"/>
</dbReference>
<proteinExistence type="evidence at transcript level"/>
<evidence type="ECO:0000256" key="4">
    <source>
        <dbReference type="SAM" id="Phobius"/>
    </source>
</evidence>
<reference evidence="6" key="1">
    <citation type="submission" date="2004-11" db="EMBL/GenBank/DDBJ databases">
        <title>The full-length cDNA sequences of Schistosoma japonicum genes.</title>
        <authorList>
            <person name="Han Z."/>
        </authorList>
    </citation>
    <scope>NUCLEOTIDE SEQUENCE</scope>
</reference>
<dbReference type="PANTHER" id="PTHR10426:SF88">
    <property type="entry name" value="ADIPOCYTE PLASMA MEMBRANE-ASSOCIATED PROTEIN HEMOMUCIN-RELATED"/>
    <property type="match status" value="1"/>
</dbReference>
<organism evidence="6">
    <name type="scientific">Schistosoma japonicum</name>
    <name type="common">Blood fluke</name>
    <dbReference type="NCBI Taxonomy" id="6182"/>
    <lineage>
        <taxon>Eukaryota</taxon>
        <taxon>Metazoa</taxon>
        <taxon>Spiralia</taxon>
        <taxon>Lophotrochozoa</taxon>
        <taxon>Platyhelminthes</taxon>
        <taxon>Trematoda</taxon>
        <taxon>Digenea</taxon>
        <taxon>Strigeidida</taxon>
        <taxon>Schistosomatoidea</taxon>
        <taxon>Schistosomatidae</taxon>
        <taxon>Schistosoma</taxon>
    </lineage>
</organism>
<keyword evidence="4" id="KW-1133">Transmembrane helix</keyword>
<dbReference type="Pfam" id="PF03088">
    <property type="entry name" value="Str_synth"/>
    <property type="match status" value="1"/>
</dbReference>
<dbReference type="Pfam" id="PF20067">
    <property type="entry name" value="SSL_N"/>
    <property type="match status" value="1"/>
</dbReference>
<keyword evidence="2" id="KW-0597">Phosphoprotein</keyword>